<evidence type="ECO:0000256" key="2">
    <source>
        <dbReference type="ARBA" id="ARBA00007277"/>
    </source>
</evidence>
<evidence type="ECO:0000313" key="10">
    <source>
        <dbReference type="EMBL" id="KAJ3227422.1"/>
    </source>
</evidence>
<keyword evidence="5 8" id="KW-1133">Transmembrane helix</keyword>
<keyword evidence="4" id="KW-0378">Hydrolase</keyword>
<dbReference type="GO" id="GO:0005737">
    <property type="term" value="C:cytoplasm"/>
    <property type="evidence" value="ECO:0007669"/>
    <property type="project" value="UniProtKB-ARBA"/>
</dbReference>
<evidence type="ECO:0000256" key="5">
    <source>
        <dbReference type="ARBA" id="ARBA00022989"/>
    </source>
</evidence>
<comment type="similarity">
    <text evidence="2">Belongs to the glycerophosphoryl diester phosphodiesterase family.</text>
</comment>
<dbReference type="SUPFAM" id="SSF51695">
    <property type="entry name" value="PLC-like phosphodiesterases"/>
    <property type="match status" value="1"/>
</dbReference>
<keyword evidence="7 8" id="KW-0472">Membrane</keyword>
<evidence type="ECO:0000256" key="8">
    <source>
        <dbReference type="SAM" id="Phobius"/>
    </source>
</evidence>
<dbReference type="Pfam" id="PF03009">
    <property type="entry name" value="GDPD"/>
    <property type="match status" value="1"/>
</dbReference>
<dbReference type="AlphaFoldDB" id="A0AAD5U8N6"/>
<dbReference type="PROSITE" id="PS51704">
    <property type="entry name" value="GP_PDE"/>
    <property type="match status" value="1"/>
</dbReference>
<name>A0AAD5U8N6_9FUNG</name>
<reference evidence="10" key="1">
    <citation type="submission" date="2020-05" db="EMBL/GenBank/DDBJ databases">
        <title>Phylogenomic resolution of chytrid fungi.</title>
        <authorList>
            <person name="Stajich J.E."/>
            <person name="Amses K."/>
            <person name="Simmons R."/>
            <person name="Seto K."/>
            <person name="Myers J."/>
            <person name="Bonds A."/>
            <person name="Quandt C.A."/>
            <person name="Barry K."/>
            <person name="Liu P."/>
            <person name="Grigoriev I."/>
            <person name="Longcore J.E."/>
            <person name="James T.Y."/>
        </authorList>
    </citation>
    <scope>NUCLEOTIDE SEQUENCE</scope>
    <source>
        <strain evidence="10">JEL0476</strain>
    </source>
</reference>
<feature type="domain" description="GP-PDE" evidence="9">
    <location>
        <begin position="8"/>
        <end position="263"/>
    </location>
</feature>
<dbReference type="GO" id="GO:0046475">
    <property type="term" value="P:glycerophospholipid catabolic process"/>
    <property type="evidence" value="ECO:0007669"/>
    <property type="project" value="TreeGrafter"/>
</dbReference>
<dbReference type="Proteomes" id="UP001211065">
    <property type="component" value="Unassembled WGS sequence"/>
</dbReference>
<keyword evidence="6" id="KW-0443">Lipid metabolism</keyword>
<accession>A0AAD5U8N6</accession>
<dbReference type="EMBL" id="JADGJW010000017">
    <property type="protein sequence ID" value="KAJ3227422.1"/>
    <property type="molecule type" value="Genomic_DNA"/>
</dbReference>
<protein>
    <submittedName>
        <fullName evidence="10">Lysophospholipase D gdpd1</fullName>
    </submittedName>
</protein>
<keyword evidence="3 8" id="KW-0812">Transmembrane</keyword>
<evidence type="ECO:0000313" key="11">
    <source>
        <dbReference type="Proteomes" id="UP001211065"/>
    </source>
</evidence>
<dbReference type="InterPro" id="IPR030395">
    <property type="entry name" value="GP_PDE_dom"/>
</dbReference>
<evidence type="ECO:0000256" key="4">
    <source>
        <dbReference type="ARBA" id="ARBA00022801"/>
    </source>
</evidence>
<comment type="caution">
    <text evidence="10">The sequence shown here is derived from an EMBL/GenBank/DDBJ whole genome shotgun (WGS) entry which is preliminary data.</text>
</comment>
<dbReference type="InterPro" id="IPR017946">
    <property type="entry name" value="PLC-like_Pdiesterase_TIM-brl"/>
</dbReference>
<dbReference type="Gene3D" id="3.20.20.190">
    <property type="entry name" value="Phosphatidylinositol (PI) phosphodiesterase"/>
    <property type="match status" value="1"/>
</dbReference>
<dbReference type="PANTHER" id="PTHR42758">
    <property type="entry name" value="PHOSPHATIDYLGLYCEROL PHOSPHOLIPASE C"/>
    <property type="match status" value="1"/>
</dbReference>
<gene>
    <name evidence="10" type="primary">GDPD1</name>
    <name evidence="10" type="ORF">HK099_002173</name>
</gene>
<keyword evidence="11" id="KW-1185">Reference proteome</keyword>
<evidence type="ECO:0000256" key="6">
    <source>
        <dbReference type="ARBA" id="ARBA00023098"/>
    </source>
</evidence>
<dbReference type="GO" id="GO:0016020">
    <property type="term" value="C:membrane"/>
    <property type="evidence" value="ECO:0007669"/>
    <property type="project" value="UniProtKB-SubCell"/>
</dbReference>
<feature type="transmembrane region" description="Helical" evidence="8">
    <location>
        <begin position="176"/>
        <end position="193"/>
    </location>
</feature>
<evidence type="ECO:0000256" key="3">
    <source>
        <dbReference type="ARBA" id="ARBA00022692"/>
    </source>
</evidence>
<evidence type="ECO:0000256" key="1">
    <source>
        <dbReference type="ARBA" id="ARBA00004370"/>
    </source>
</evidence>
<comment type="subcellular location">
    <subcellularLocation>
        <location evidence="1">Membrane</location>
    </subcellularLocation>
</comment>
<dbReference type="InterPro" id="IPR052271">
    <property type="entry name" value="GDPD-Related"/>
</dbReference>
<evidence type="ECO:0000256" key="7">
    <source>
        <dbReference type="ARBA" id="ARBA00023136"/>
    </source>
</evidence>
<proteinExistence type="inferred from homology"/>
<evidence type="ECO:0000259" key="9">
    <source>
        <dbReference type="PROSITE" id="PS51704"/>
    </source>
</evidence>
<sequence length="287" mass="33001">MNNFLSNVQLMSHRGGSHEHVENTIAAFRYSANVLDVDILELDCHLTKDKQVVVFHDKNLQRVCGIKNKKISDYNFDELPKLLLSENLIPNNAVDKNNLDHVSIPKLQCLFDEFKDKKMHIDIKSGPEELVLKVGNMIKEYRREHLTIWGSGVSYWNDMCYKHFGNTIPLCFSLRGVLWAYFLWVIGFFWAYAGNRYQFMCIPNKPMLMKPEWFKALNKLGIPVVIWGLPNGGVNTIEGFEEVLLSGANGICTDRPTLLKEWLKNNKLADVVENDAAREKVEVVVKE</sequence>
<dbReference type="GO" id="GO:0008081">
    <property type="term" value="F:phosphoric diester hydrolase activity"/>
    <property type="evidence" value="ECO:0007669"/>
    <property type="project" value="InterPro"/>
</dbReference>
<dbReference type="PANTHER" id="PTHR42758:SF2">
    <property type="entry name" value="PHOSPHATIDYLGLYCEROL PHOSPHOLIPASE C"/>
    <property type="match status" value="1"/>
</dbReference>
<organism evidence="10 11">
    <name type="scientific">Clydaea vesicula</name>
    <dbReference type="NCBI Taxonomy" id="447962"/>
    <lineage>
        <taxon>Eukaryota</taxon>
        <taxon>Fungi</taxon>
        <taxon>Fungi incertae sedis</taxon>
        <taxon>Chytridiomycota</taxon>
        <taxon>Chytridiomycota incertae sedis</taxon>
        <taxon>Chytridiomycetes</taxon>
        <taxon>Lobulomycetales</taxon>
        <taxon>Lobulomycetaceae</taxon>
        <taxon>Clydaea</taxon>
    </lineage>
</organism>